<accession>A0ACB9J990</accession>
<name>A0ACB9J990_9ASTR</name>
<keyword evidence="2" id="KW-1185">Reference proteome</keyword>
<evidence type="ECO:0000313" key="1">
    <source>
        <dbReference type="EMBL" id="KAI3815832.1"/>
    </source>
</evidence>
<protein>
    <submittedName>
        <fullName evidence="1">Uncharacterized protein</fullName>
    </submittedName>
</protein>
<evidence type="ECO:0000313" key="2">
    <source>
        <dbReference type="Proteomes" id="UP001056120"/>
    </source>
</evidence>
<gene>
    <name evidence="1" type="ORF">L1987_15515</name>
</gene>
<organism evidence="1 2">
    <name type="scientific">Smallanthus sonchifolius</name>
    <dbReference type="NCBI Taxonomy" id="185202"/>
    <lineage>
        <taxon>Eukaryota</taxon>
        <taxon>Viridiplantae</taxon>
        <taxon>Streptophyta</taxon>
        <taxon>Embryophyta</taxon>
        <taxon>Tracheophyta</taxon>
        <taxon>Spermatophyta</taxon>
        <taxon>Magnoliopsida</taxon>
        <taxon>eudicotyledons</taxon>
        <taxon>Gunneridae</taxon>
        <taxon>Pentapetalae</taxon>
        <taxon>asterids</taxon>
        <taxon>campanulids</taxon>
        <taxon>Asterales</taxon>
        <taxon>Asteraceae</taxon>
        <taxon>Asteroideae</taxon>
        <taxon>Heliantheae alliance</taxon>
        <taxon>Millerieae</taxon>
        <taxon>Smallanthus</taxon>
    </lineage>
</organism>
<reference evidence="1 2" key="2">
    <citation type="journal article" date="2022" name="Mol. Ecol. Resour.">
        <title>The genomes of chicory, endive, great burdock and yacon provide insights into Asteraceae paleo-polyploidization history and plant inulin production.</title>
        <authorList>
            <person name="Fan W."/>
            <person name="Wang S."/>
            <person name="Wang H."/>
            <person name="Wang A."/>
            <person name="Jiang F."/>
            <person name="Liu H."/>
            <person name="Zhao H."/>
            <person name="Xu D."/>
            <person name="Zhang Y."/>
        </authorList>
    </citation>
    <scope>NUCLEOTIDE SEQUENCE [LARGE SCALE GENOMIC DNA]</scope>
    <source>
        <strain evidence="2">cv. Yunnan</strain>
        <tissue evidence="1">Leaves</tissue>
    </source>
</reference>
<comment type="caution">
    <text evidence="1">The sequence shown here is derived from an EMBL/GenBank/DDBJ whole genome shotgun (WGS) entry which is preliminary data.</text>
</comment>
<proteinExistence type="predicted"/>
<dbReference type="Proteomes" id="UP001056120">
    <property type="component" value="Linkage Group LG05"/>
</dbReference>
<dbReference type="EMBL" id="CM042022">
    <property type="protein sequence ID" value="KAI3815832.1"/>
    <property type="molecule type" value="Genomic_DNA"/>
</dbReference>
<sequence length="108" mass="12972">MIKFIKAHFEEIGELVKELEERGFNKEQLEKMSKKQIYREYVGYLRVDVKQIKAVEKAKEREKSQKKLSFNQREMIDRKKMFDFVIAKGFNGKSLGRMSFINLQTLYL</sequence>
<reference evidence="2" key="1">
    <citation type="journal article" date="2022" name="Mol. Ecol. Resour.">
        <title>The genomes of chicory, endive, great burdock and yacon provide insights into Asteraceae palaeo-polyploidization history and plant inulin production.</title>
        <authorList>
            <person name="Fan W."/>
            <person name="Wang S."/>
            <person name="Wang H."/>
            <person name="Wang A."/>
            <person name="Jiang F."/>
            <person name="Liu H."/>
            <person name="Zhao H."/>
            <person name="Xu D."/>
            <person name="Zhang Y."/>
        </authorList>
    </citation>
    <scope>NUCLEOTIDE SEQUENCE [LARGE SCALE GENOMIC DNA]</scope>
    <source>
        <strain evidence="2">cv. Yunnan</strain>
    </source>
</reference>